<keyword evidence="16" id="KW-1185">Reference proteome</keyword>
<dbReference type="EMBL" id="JAZDUA010000123">
    <property type="protein sequence ID" value="KAK7867303.1"/>
    <property type="molecule type" value="Genomic_DNA"/>
</dbReference>
<name>A0AAN9W1A5_9ORTH</name>
<evidence type="ECO:0000313" key="16">
    <source>
        <dbReference type="Proteomes" id="UP001378592"/>
    </source>
</evidence>
<reference evidence="15 16" key="1">
    <citation type="submission" date="2024-03" db="EMBL/GenBank/DDBJ databases">
        <title>The genome assembly and annotation of the cricket Gryllus longicercus Weissman &amp; Gray.</title>
        <authorList>
            <person name="Szrajer S."/>
            <person name="Gray D."/>
            <person name="Ylla G."/>
        </authorList>
    </citation>
    <scope>NUCLEOTIDE SEQUENCE [LARGE SCALE GENOMIC DNA]</scope>
    <source>
        <strain evidence="15">DAG 2021-001</strain>
        <tissue evidence="15">Whole body minus gut</tissue>
    </source>
</reference>
<sequence>MAPHIQDMPPEGGYQKIIFERIPAKSYFGGYAMIAGYLGITAGACYLFYLNKRKVTREEIEARSAKIAIHPLLLAERDREFLKQLRRNRDEEEKLMANVDGWEVGTYKGEPIYKTIPKDKFIDPMYNEYYAHSSYWDWAKRAHLKFWT</sequence>
<dbReference type="Proteomes" id="UP001378592">
    <property type="component" value="Unassembled WGS sequence"/>
</dbReference>
<protein>
    <recommendedName>
        <fullName evidence="3 14">NADH dehydrogenase [ubiquinone] 1 alpha subcomplex subunit 13</fullName>
    </recommendedName>
</protein>
<evidence type="ECO:0000256" key="3">
    <source>
        <dbReference type="ARBA" id="ARBA00018192"/>
    </source>
</evidence>
<evidence type="ECO:0000256" key="13">
    <source>
        <dbReference type="ARBA" id="ARBA00046797"/>
    </source>
</evidence>
<keyword evidence="5 14" id="KW-0679">Respiratory chain</keyword>
<evidence type="ECO:0000256" key="4">
    <source>
        <dbReference type="ARBA" id="ARBA00022448"/>
    </source>
</evidence>
<evidence type="ECO:0000256" key="9">
    <source>
        <dbReference type="ARBA" id="ARBA00022989"/>
    </source>
</evidence>
<comment type="function">
    <text evidence="14">Complex I functions in the transfer of electrons from NADH to the respiratory chain. Accessory subunit of the mitochondrial membrane respiratory chain NADH dehydrogenase (Complex I), that is believed not to be involved in catalysis.</text>
</comment>
<evidence type="ECO:0000256" key="12">
    <source>
        <dbReference type="ARBA" id="ARBA00045908"/>
    </source>
</evidence>
<proteinExistence type="inferred from homology"/>
<dbReference type="InterPro" id="IPR009346">
    <property type="entry name" value="GRIM-19"/>
</dbReference>
<comment type="similarity">
    <text evidence="2 14">Belongs to the complex I NDUFA13 subunit family.</text>
</comment>
<keyword evidence="9 14" id="KW-1133">Transmembrane helix</keyword>
<comment type="function">
    <text evidence="12">Accessory subunit of the mitochondrial membrane respiratory chain NADH dehydrogenase (Complex I), that is believed not to be involved in catalysis. Complex I functions in the transfer of electrons from NADH to the respiratory chain. The immediate electron acceptor for the enzyme is believed to be ubiquinone. Involved in the interferon/all-trans-retinoic acid (IFN/RA) induced cell death. This apoptotic activity is inhibited by interaction with viral IRF1. Prevents the transactivation of STAT3 target genes. May play a role in CARD15-mediated innate mucosal responses and serve to regulate intestinal epithelial cell responses to microbes.</text>
</comment>
<keyword evidence="8 14" id="KW-0249">Electron transport</keyword>
<dbReference type="GO" id="GO:0005743">
    <property type="term" value="C:mitochondrial inner membrane"/>
    <property type="evidence" value="ECO:0007669"/>
    <property type="project" value="UniProtKB-SubCell"/>
</dbReference>
<evidence type="ECO:0000313" key="15">
    <source>
        <dbReference type="EMBL" id="KAK7867303.1"/>
    </source>
</evidence>
<evidence type="ECO:0000256" key="2">
    <source>
        <dbReference type="ARBA" id="ARBA00007312"/>
    </source>
</evidence>
<gene>
    <name evidence="15" type="ORF">R5R35_002126</name>
</gene>
<accession>A0AAN9W1A5</accession>
<dbReference type="AlphaFoldDB" id="A0AAN9W1A5"/>
<evidence type="ECO:0000256" key="1">
    <source>
        <dbReference type="ARBA" id="ARBA00004298"/>
    </source>
</evidence>
<dbReference type="PANTHER" id="PTHR12966">
    <property type="entry name" value="NADH DEHYDROGENASE UBIQUINONE 1 ALPHA SUBCOMPLEX SUBUNIT 13"/>
    <property type="match status" value="1"/>
</dbReference>
<evidence type="ECO:0000256" key="8">
    <source>
        <dbReference type="ARBA" id="ARBA00022982"/>
    </source>
</evidence>
<feature type="transmembrane region" description="Helical" evidence="14">
    <location>
        <begin position="28"/>
        <end position="49"/>
    </location>
</feature>
<evidence type="ECO:0000256" key="10">
    <source>
        <dbReference type="ARBA" id="ARBA00023128"/>
    </source>
</evidence>
<comment type="subcellular location">
    <subcellularLocation>
        <location evidence="1 14">Mitochondrion inner membrane</location>
        <topology evidence="1 14">Single-pass membrane protein</topology>
        <orientation evidence="1 14">Matrix side</orientation>
    </subcellularLocation>
</comment>
<organism evidence="15 16">
    <name type="scientific">Gryllus longicercus</name>
    <dbReference type="NCBI Taxonomy" id="2509291"/>
    <lineage>
        <taxon>Eukaryota</taxon>
        <taxon>Metazoa</taxon>
        <taxon>Ecdysozoa</taxon>
        <taxon>Arthropoda</taxon>
        <taxon>Hexapoda</taxon>
        <taxon>Insecta</taxon>
        <taxon>Pterygota</taxon>
        <taxon>Neoptera</taxon>
        <taxon>Polyneoptera</taxon>
        <taxon>Orthoptera</taxon>
        <taxon>Ensifera</taxon>
        <taxon>Gryllidea</taxon>
        <taxon>Grylloidea</taxon>
        <taxon>Gryllidae</taxon>
        <taxon>Gryllinae</taxon>
        <taxon>Gryllus</taxon>
    </lineage>
</organism>
<keyword evidence="6 14" id="KW-0812">Transmembrane</keyword>
<dbReference type="PANTHER" id="PTHR12966:SF0">
    <property type="entry name" value="NADH DEHYDROGENASE [UBIQUINONE] 1 ALPHA SUBCOMPLEX SUBUNIT 13"/>
    <property type="match status" value="1"/>
</dbReference>
<evidence type="ECO:0000256" key="5">
    <source>
        <dbReference type="ARBA" id="ARBA00022660"/>
    </source>
</evidence>
<keyword evidence="7 14" id="KW-0999">Mitochondrion inner membrane</keyword>
<dbReference type="GO" id="GO:0045271">
    <property type="term" value="C:respiratory chain complex I"/>
    <property type="evidence" value="ECO:0007669"/>
    <property type="project" value="UniProtKB-UniRule"/>
</dbReference>
<comment type="subunit">
    <text evidence="13">Complex I is composed of 45 different subunits. Interacts with CARD15, but not with CARD4. Interacts with STAT3, but not with STAT1, STAT2 and STAT5A. Interacts with OLFM4.</text>
</comment>
<keyword evidence="11 14" id="KW-0472">Membrane</keyword>
<dbReference type="Pfam" id="PF06212">
    <property type="entry name" value="GRIM-19"/>
    <property type="match status" value="1"/>
</dbReference>
<evidence type="ECO:0000256" key="11">
    <source>
        <dbReference type="ARBA" id="ARBA00023136"/>
    </source>
</evidence>
<evidence type="ECO:0000256" key="7">
    <source>
        <dbReference type="ARBA" id="ARBA00022792"/>
    </source>
</evidence>
<keyword evidence="10 14" id="KW-0496">Mitochondrion</keyword>
<evidence type="ECO:0000256" key="6">
    <source>
        <dbReference type="ARBA" id="ARBA00022692"/>
    </source>
</evidence>
<keyword evidence="4 14" id="KW-0813">Transport</keyword>
<evidence type="ECO:0000256" key="14">
    <source>
        <dbReference type="RuleBase" id="RU368034"/>
    </source>
</evidence>
<comment type="caution">
    <text evidence="15">The sequence shown here is derived from an EMBL/GenBank/DDBJ whole genome shotgun (WGS) entry which is preliminary data.</text>
</comment>